<evidence type="ECO:0000313" key="7">
    <source>
        <dbReference type="Proteomes" id="UP000284702"/>
    </source>
</evidence>
<protein>
    <recommendedName>
        <fullName evidence="5">SURF1-like protein</fullName>
    </recommendedName>
</protein>
<organism evidence="6 7">
    <name type="scientific">Aphanomyces astaci</name>
    <name type="common">Crayfish plague agent</name>
    <dbReference type="NCBI Taxonomy" id="112090"/>
    <lineage>
        <taxon>Eukaryota</taxon>
        <taxon>Sar</taxon>
        <taxon>Stramenopiles</taxon>
        <taxon>Oomycota</taxon>
        <taxon>Saprolegniomycetes</taxon>
        <taxon>Saprolegniales</taxon>
        <taxon>Verrucalvaceae</taxon>
        <taxon>Aphanomyces</taxon>
    </lineage>
</organism>
<keyword evidence="4 5" id="KW-0472">Membrane</keyword>
<evidence type="ECO:0000256" key="1">
    <source>
        <dbReference type="ARBA" id="ARBA00004370"/>
    </source>
</evidence>
<dbReference type="GO" id="GO:0005743">
    <property type="term" value="C:mitochondrial inner membrane"/>
    <property type="evidence" value="ECO:0007669"/>
    <property type="project" value="UniProtKB-SubCell"/>
</dbReference>
<proteinExistence type="inferred from homology"/>
<keyword evidence="2 5" id="KW-0812">Transmembrane</keyword>
<dbReference type="PANTHER" id="PTHR23427">
    <property type="entry name" value="SURFEIT LOCUS PROTEIN"/>
    <property type="match status" value="1"/>
</dbReference>
<keyword evidence="3 5" id="KW-1133">Transmembrane helix</keyword>
<evidence type="ECO:0000313" key="6">
    <source>
        <dbReference type="EMBL" id="RQM29186.1"/>
    </source>
</evidence>
<evidence type="ECO:0000256" key="4">
    <source>
        <dbReference type="ARBA" id="ARBA00023136"/>
    </source>
</evidence>
<comment type="function">
    <text evidence="5">Probably involved in the biogenesis of the COX complex.</text>
</comment>
<dbReference type="Proteomes" id="UP000284702">
    <property type="component" value="Unassembled WGS sequence"/>
</dbReference>
<dbReference type="AlphaFoldDB" id="A0A3R7WLX6"/>
<dbReference type="InterPro" id="IPR045214">
    <property type="entry name" value="Surf1/Surf4"/>
</dbReference>
<dbReference type="CDD" id="cd06662">
    <property type="entry name" value="SURF1"/>
    <property type="match status" value="1"/>
</dbReference>
<sequence>MSSGQKVGAAVFSSIVVGTASMGVWQTNRYFWKLDVIEQRKKRLDEPVVTLPSDVTAATVADDLEFRPLKLDGIFVPGSTFYLYPRSPPIDMQDTKGGRVSSGGYIYQLFQRQNGTSVMVNRGWLPKADMEAHRDAAPSPASSKVETIVGLLVQGEEVRMEKTFSPPNEPEKRHFFWLNQPQLAHAMGATEYVPVLVDQVAPDDDTERPAGEPCRKAKQNYLEFYMTPWKHATYAGIWFTLAILGTGMVVTRFRPAATRRVKPVHR</sequence>
<gene>
    <name evidence="6" type="ORF">B5M09_005019</name>
</gene>
<dbReference type="InterPro" id="IPR002994">
    <property type="entry name" value="Surf1/Shy1"/>
</dbReference>
<comment type="similarity">
    <text evidence="5">Belongs to the SURF1 family.</text>
</comment>
<keyword evidence="5" id="KW-0496">Mitochondrion</keyword>
<feature type="transmembrane region" description="Helical" evidence="5">
    <location>
        <begin position="232"/>
        <end position="253"/>
    </location>
</feature>
<dbReference type="EMBL" id="MZMZ02001513">
    <property type="protein sequence ID" value="RQM29186.1"/>
    <property type="molecule type" value="Genomic_DNA"/>
</dbReference>
<keyword evidence="7" id="KW-1185">Reference proteome</keyword>
<evidence type="ECO:0000256" key="5">
    <source>
        <dbReference type="RuleBase" id="RU363076"/>
    </source>
</evidence>
<reference evidence="6" key="1">
    <citation type="submission" date="2018-07" db="EMBL/GenBank/DDBJ databases">
        <title>Annotation of Aphanomyces astaci genome assembly.</title>
        <authorList>
            <person name="Studholme D.J."/>
        </authorList>
    </citation>
    <scope>NUCLEOTIDE SEQUENCE [LARGE SCALE GENOMIC DNA]</scope>
    <source>
        <strain evidence="6">Pc</strain>
    </source>
</reference>
<accession>A0A3R7WLX6</accession>
<name>A0A3R7WLX6_APHAT</name>
<dbReference type="Pfam" id="PF02104">
    <property type="entry name" value="SURF1"/>
    <property type="match status" value="1"/>
</dbReference>
<comment type="subcellular location">
    <subcellularLocation>
        <location evidence="1">Membrane</location>
    </subcellularLocation>
    <subcellularLocation>
        <location evidence="5">Mitochondrion inner membrane</location>
        <topology evidence="5">Multi-pass membrane protein</topology>
    </subcellularLocation>
</comment>
<evidence type="ECO:0000256" key="2">
    <source>
        <dbReference type="ARBA" id="ARBA00022692"/>
    </source>
</evidence>
<comment type="caution">
    <text evidence="5">Lacks conserved residue(s) required for the propagation of feature annotation.</text>
</comment>
<dbReference type="PROSITE" id="PS50895">
    <property type="entry name" value="SURF1"/>
    <property type="match status" value="1"/>
</dbReference>
<evidence type="ECO:0000256" key="3">
    <source>
        <dbReference type="ARBA" id="ARBA00022989"/>
    </source>
</evidence>
<dbReference type="PANTHER" id="PTHR23427:SF2">
    <property type="entry name" value="SURFEIT LOCUS PROTEIN 1"/>
    <property type="match status" value="1"/>
</dbReference>
<comment type="caution">
    <text evidence="6">The sequence shown here is derived from an EMBL/GenBank/DDBJ whole genome shotgun (WGS) entry which is preliminary data.</text>
</comment>
<keyword evidence="5" id="KW-0999">Mitochondrion inner membrane</keyword>
<dbReference type="VEuPathDB" id="FungiDB:H257_08539"/>